<protein>
    <submittedName>
        <fullName evidence="5">Leucine-responsive regulatory protein</fullName>
    </submittedName>
</protein>
<feature type="domain" description="HTH asnC-type" evidence="4">
    <location>
        <begin position="11"/>
        <end position="72"/>
    </location>
</feature>
<dbReference type="InterPro" id="IPR019887">
    <property type="entry name" value="Tscrpt_reg_AsnC/Lrp_C"/>
</dbReference>
<dbReference type="InterPro" id="IPR036388">
    <property type="entry name" value="WH-like_DNA-bd_sf"/>
</dbReference>
<dbReference type="SMART" id="SM00344">
    <property type="entry name" value="HTH_ASNC"/>
    <property type="match status" value="1"/>
</dbReference>
<keyword evidence="2" id="KW-0238">DNA-binding</keyword>
<reference evidence="5 6" key="1">
    <citation type="submission" date="2017-03" db="EMBL/GenBank/DDBJ databases">
        <authorList>
            <person name="Afonso C.L."/>
            <person name="Miller P.J."/>
            <person name="Scott M.A."/>
            <person name="Spackman E."/>
            <person name="Goraichik I."/>
            <person name="Dimitrov K.M."/>
            <person name="Suarez D.L."/>
            <person name="Swayne D.E."/>
        </authorList>
    </citation>
    <scope>NUCLEOTIDE SEQUENCE [LARGE SCALE GENOMIC DNA]</scope>
    <source>
        <strain evidence="5 6">CECT 7680</strain>
    </source>
</reference>
<keyword evidence="3" id="KW-0804">Transcription</keyword>
<keyword evidence="1" id="KW-0805">Transcription regulation</keyword>
<name>A0A1Y5RI92_9RHOB</name>
<proteinExistence type="predicted"/>
<accession>A0A1Y5RI92</accession>
<dbReference type="GO" id="GO:0043200">
    <property type="term" value="P:response to amino acid"/>
    <property type="evidence" value="ECO:0007669"/>
    <property type="project" value="TreeGrafter"/>
</dbReference>
<gene>
    <name evidence="5" type="primary">lrp_3</name>
    <name evidence="5" type="ORF">PSA7680_00576</name>
</gene>
<dbReference type="SUPFAM" id="SSF46785">
    <property type="entry name" value="Winged helix' DNA-binding domain"/>
    <property type="match status" value="1"/>
</dbReference>
<dbReference type="Gene3D" id="3.30.70.920">
    <property type="match status" value="1"/>
</dbReference>
<dbReference type="Gene3D" id="1.10.10.10">
    <property type="entry name" value="Winged helix-like DNA-binding domain superfamily/Winged helix DNA-binding domain"/>
    <property type="match status" value="1"/>
</dbReference>
<dbReference type="SUPFAM" id="SSF54909">
    <property type="entry name" value="Dimeric alpha+beta barrel"/>
    <property type="match status" value="1"/>
</dbReference>
<evidence type="ECO:0000256" key="3">
    <source>
        <dbReference type="ARBA" id="ARBA00023163"/>
    </source>
</evidence>
<dbReference type="GO" id="GO:0005829">
    <property type="term" value="C:cytosol"/>
    <property type="evidence" value="ECO:0007669"/>
    <property type="project" value="TreeGrafter"/>
</dbReference>
<dbReference type="InterPro" id="IPR011008">
    <property type="entry name" value="Dimeric_a/b-barrel"/>
</dbReference>
<dbReference type="InterPro" id="IPR036390">
    <property type="entry name" value="WH_DNA-bd_sf"/>
</dbReference>
<dbReference type="Pfam" id="PF01037">
    <property type="entry name" value="AsnC_trans_reg"/>
    <property type="match status" value="1"/>
</dbReference>
<sequence length="154" mass="16827">MVKMSGRVIVLDKVDLELISALRRDARASLSELAQKLGLSRTTVRARMERLAASGEILGFTVVLKEDVADHPVRGLMMLGIEGRGADRIVRQLNGMPAVQAIHTTNGKWDLVLELGTPSLEALDAVLSQIRRFDGVVTSETNLLLATRKSAKIR</sequence>
<organism evidence="5 6">
    <name type="scientific">Pseudoruegeria aquimaris</name>
    <dbReference type="NCBI Taxonomy" id="393663"/>
    <lineage>
        <taxon>Bacteria</taxon>
        <taxon>Pseudomonadati</taxon>
        <taxon>Pseudomonadota</taxon>
        <taxon>Alphaproteobacteria</taxon>
        <taxon>Rhodobacterales</taxon>
        <taxon>Roseobacteraceae</taxon>
        <taxon>Pseudoruegeria</taxon>
    </lineage>
</organism>
<dbReference type="EMBL" id="FWFQ01000003">
    <property type="protein sequence ID" value="SLN17869.1"/>
    <property type="molecule type" value="Genomic_DNA"/>
</dbReference>
<evidence type="ECO:0000313" key="5">
    <source>
        <dbReference type="EMBL" id="SLN17869.1"/>
    </source>
</evidence>
<dbReference type="GO" id="GO:0043565">
    <property type="term" value="F:sequence-specific DNA binding"/>
    <property type="evidence" value="ECO:0007669"/>
    <property type="project" value="InterPro"/>
</dbReference>
<keyword evidence="6" id="KW-1185">Reference proteome</keyword>
<dbReference type="PANTHER" id="PTHR30154">
    <property type="entry name" value="LEUCINE-RESPONSIVE REGULATORY PROTEIN"/>
    <property type="match status" value="1"/>
</dbReference>
<dbReference type="InterPro" id="IPR019888">
    <property type="entry name" value="Tscrpt_reg_AsnC-like"/>
</dbReference>
<evidence type="ECO:0000256" key="2">
    <source>
        <dbReference type="ARBA" id="ARBA00023125"/>
    </source>
</evidence>
<evidence type="ECO:0000259" key="4">
    <source>
        <dbReference type="PROSITE" id="PS50956"/>
    </source>
</evidence>
<evidence type="ECO:0000313" key="6">
    <source>
        <dbReference type="Proteomes" id="UP000193409"/>
    </source>
</evidence>
<dbReference type="AlphaFoldDB" id="A0A1Y5RI92"/>
<dbReference type="PRINTS" id="PR00033">
    <property type="entry name" value="HTHASNC"/>
</dbReference>
<dbReference type="InterPro" id="IPR000485">
    <property type="entry name" value="AsnC-type_HTH_dom"/>
</dbReference>
<evidence type="ECO:0000256" key="1">
    <source>
        <dbReference type="ARBA" id="ARBA00023015"/>
    </source>
</evidence>
<dbReference type="PROSITE" id="PS50956">
    <property type="entry name" value="HTH_ASNC_2"/>
    <property type="match status" value="1"/>
</dbReference>
<dbReference type="Proteomes" id="UP000193409">
    <property type="component" value="Unassembled WGS sequence"/>
</dbReference>
<dbReference type="Pfam" id="PF13404">
    <property type="entry name" value="HTH_AsnC-type"/>
    <property type="match status" value="1"/>
</dbReference>
<dbReference type="PANTHER" id="PTHR30154:SF53">
    <property type="entry name" value="HTH-TYPE TRANSCRIPTIONAL REGULATOR LRPC"/>
    <property type="match status" value="1"/>
</dbReference>